<protein>
    <recommendedName>
        <fullName evidence="5">Carrier domain-containing protein</fullName>
    </recommendedName>
</protein>
<dbReference type="SMART" id="SM00823">
    <property type="entry name" value="PKS_PP"/>
    <property type="match status" value="1"/>
</dbReference>
<dbReference type="EMBL" id="NHZO01000136">
    <property type="protein sequence ID" value="PHQ51867.1"/>
    <property type="molecule type" value="Genomic_DNA"/>
</dbReference>
<dbReference type="Pfam" id="PF00550">
    <property type="entry name" value="PP-binding"/>
    <property type="match status" value="1"/>
</dbReference>
<dbReference type="InterPro" id="IPR006162">
    <property type="entry name" value="Ppantetheine_attach_site"/>
</dbReference>
<evidence type="ECO:0000259" key="5">
    <source>
        <dbReference type="PROSITE" id="PS50075"/>
    </source>
</evidence>
<dbReference type="GO" id="GO:0004312">
    <property type="term" value="F:fatty acid synthase activity"/>
    <property type="evidence" value="ECO:0007669"/>
    <property type="project" value="TreeGrafter"/>
</dbReference>
<dbReference type="PANTHER" id="PTHR43775:SF51">
    <property type="entry name" value="INACTIVE PHENOLPHTHIOCEROL SYNTHESIS POLYKETIDE SYNTHASE TYPE I PKS1-RELATED"/>
    <property type="match status" value="1"/>
</dbReference>
<dbReference type="GO" id="GO:0017000">
    <property type="term" value="P:antibiotic biosynthetic process"/>
    <property type="evidence" value="ECO:0007669"/>
    <property type="project" value="UniProtKB-ARBA"/>
</dbReference>
<dbReference type="GO" id="GO:0006633">
    <property type="term" value="P:fatty acid biosynthetic process"/>
    <property type="evidence" value="ECO:0007669"/>
    <property type="project" value="TreeGrafter"/>
</dbReference>
<dbReference type="PROSITE" id="PS50075">
    <property type="entry name" value="CARRIER"/>
    <property type="match status" value="1"/>
</dbReference>
<evidence type="ECO:0000256" key="2">
    <source>
        <dbReference type="ARBA" id="ARBA00022553"/>
    </source>
</evidence>
<feature type="domain" description="Carrier" evidence="5">
    <location>
        <begin position="64"/>
        <end position="139"/>
    </location>
</feature>
<comment type="caution">
    <text evidence="6">The sequence shown here is derived from an EMBL/GenBank/DDBJ whole genome shotgun (WGS) entry which is preliminary data.</text>
</comment>
<reference evidence="6 7" key="1">
    <citation type="journal article" date="2017" name="Biochemistry">
        <title>Identification of the Biosynthetic Pathway for the Antibiotic Bicyclomycin.</title>
        <authorList>
            <person name="Patteson J."/>
            <person name="Cai W."/>
            <person name="Johnson R.A."/>
            <person name="Santa Maria K."/>
            <person name="Li B."/>
        </authorList>
    </citation>
    <scope>NUCLEOTIDE SEQUENCE [LARGE SCALE GENOMIC DNA]</scope>
    <source>
        <strain evidence="6 7">ATCC 21532</strain>
    </source>
</reference>
<dbReference type="InterPro" id="IPR020806">
    <property type="entry name" value="PKS_PP-bd"/>
</dbReference>
<keyword evidence="2" id="KW-0597">Phosphoprotein</keyword>
<dbReference type="InterPro" id="IPR050091">
    <property type="entry name" value="PKS_NRPS_Biosynth_Enz"/>
</dbReference>
<dbReference type="Gene3D" id="1.10.1200.10">
    <property type="entry name" value="ACP-like"/>
    <property type="match status" value="1"/>
</dbReference>
<proteinExistence type="predicted"/>
<gene>
    <name evidence="6" type="ORF">BLA24_12310</name>
</gene>
<dbReference type="InterPro" id="IPR036736">
    <property type="entry name" value="ACP-like_sf"/>
</dbReference>
<evidence type="ECO:0000256" key="1">
    <source>
        <dbReference type="ARBA" id="ARBA00022450"/>
    </source>
</evidence>
<dbReference type="PROSITE" id="PS00012">
    <property type="entry name" value="PHOSPHOPANTETHEINE"/>
    <property type="match status" value="1"/>
</dbReference>
<dbReference type="SMART" id="SM01294">
    <property type="entry name" value="PKS_PP_betabranch"/>
    <property type="match status" value="1"/>
</dbReference>
<dbReference type="FunFam" id="1.10.1200.10:FF:000007">
    <property type="entry name" value="Probable polyketide synthase pks17"/>
    <property type="match status" value="1"/>
</dbReference>
<keyword evidence="7" id="KW-1185">Reference proteome</keyword>
<dbReference type="SUPFAM" id="SSF47336">
    <property type="entry name" value="ACP-like"/>
    <property type="match status" value="1"/>
</dbReference>
<dbReference type="PANTHER" id="PTHR43775">
    <property type="entry name" value="FATTY ACID SYNTHASE"/>
    <property type="match status" value="1"/>
</dbReference>
<dbReference type="InterPro" id="IPR009081">
    <property type="entry name" value="PP-bd_ACP"/>
</dbReference>
<organism evidence="6 7">
    <name type="scientific">Streptomyces cinnamoneus</name>
    <name type="common">Streptoverticillium cinnamoneum</name>
    <dbReference type="NCBI Taxonomy" id="53446"/>
    <lineage>
        <taxon>Bacteria</taxon>
        <taxon>Bacillati</taxon>
        <taxon>Actinomycetota</taxon>
        <taxon>Actinomycetes</taxon>
        <taxon>Kitasatosporales</taxon>
        <taxon>Streptomycetaceae</taxon>
        <taxon>Streptomyces</taxon>
        <taxon>Streptomyces cinnamoneus group</taxon>
    </lineage>
</organism>
<dbReference type="GO" id="GO:0031177">
    <property type="term" value="F:phosphopantetheine binding"/>
    <property type="evidence" value="ECO:0007669"/>
    <property type="project" value="InterPro"/>
</dbReference>
<evidence type="ECO:0000313" key="6">
    <source>
        <dbReference type="EMBL" id="PHQ51867.1"/>
    </source>
</evidence>
<keyword evidence="3" id="KW-0808">Transferase</keyword>
<evidence type="ECO:0000313" key="7">
    <source>
        <dbReference type="Proteomes" id="UP000222531"/>
    </source>
</evidence>
<dbReference type="Proteomes" id="UP000222531">
    <property type="component" value="Unassembled WGS sequence"/>
</dbReference>
<evidence type="ECO:0000256" key="4">
    <source>
        <dbReference type="ARBA" id="ARBA00023268"/>
    </source>
</evidence>
<sequence>MLVPARLDLAALRAVGPDEEVPDLLRGLVRVPVRRAAAPAATEQPSGADLRSRLAAAHEGERRHILLDLVRATAAAVLGFADKNEVEAHRGFLELGLNSLTAVELRNRLGAAAGLTLPVTVMFDHPSAGEMAGFLGEQLLRDQRPEGSQATVHGDLDRIEASLAGGVLDEQERDAVTARLQELLAKFGDGSGGGAGRSALADQLADVSDDDLFDIIDNGLGTLE</sequence>
<accession>A0A2G1XKW5</accession>
<name>A0A2G1XKW5_STRCJ</name>
<keyword evidence="1" id="KW-0596">Phosphopantetheine</keyword>
<evidence type="ECO:0000256" key="3">
    <source>
        <dbReference type="ARBA" id="ARBA00022679"/>
    </source>
</evidence>
<dbReference type="AlphaFoldDB" id="A0A2G1XKW5"/>
<keyword evidence="4" id="KW-0511">Multifunctional enzyme</keyword>